<accession>A0A0R1V1Q3</accession>
<dbReference type="AlphaFoldDB" id="A0A0R1V1Q3"/>
<gene>
    <name evidence="1" type="ORF">FD50_GL000187</name>
</gene>
<proteinExistence type="predicted"/>
<dbReference type="PATRIC" id="fig|1423801.4.peg.189"/>
<dbReference type="RefSeq" id="WP_056960324.1">
    <property type="nucleotide sequence ID" value="NZ_AZFQ01000026.1"/>
</dbReference>
<dbReference type="EMBL" id="AZFQ01000026">
    <property type="protein sequence ID" value="KRL99488.1"/>
    <property type="molecule type" value="Genomic_DNA"/>
</dbReference>
<dbReference type="GeneID" id="98307648"/>
<protein>
    <submittedName>
        <fullName evidence="1">Uncharacterized protein</fullName>
    </submittedName>
</protein>
<name>A0A0R1V1Q3_9LACO</name>
<dbReference type="Proteomes" id="UP000051166">
    <property type="component" value="Unassembled WGS sequence"/>
</dbReference>
<sequence length="69" mass="8263">MDKDLTYFMYRLETCLEEAIKEQQQAAGGPDSVEDDLAMLRVLEELENYIDRNEFLRCLLYQVYQKNLH</sequence>
<keyword evidence="2" id="KW-1185">Reference proteome</keyword>
<comment type="caution">
    <text evidence="1">The sequence shown here is derived from an EMBL/GenBank/DDBJ whole genome shotgun (WGS) entry which is preliminary data.</text>
</comment>
<organism evidence="1 2">
    <name type="scientific">Liquorilactobacillus satsumensis DSM 16230 = JCM 12392</name>
    <dbReference type="NCBI Taxonomy" id="1423801"/>
    <lineage>
        <taxon>Bacteria</taxon>
        <taxon>Bacillati</taxon>
        <taxon>Bacillota</taxon>
        <taxon>Bacilli</taxon>
        <taxon>Lactobacillales</taxon>
        <taxon>Lactobacillaceae</taxon>
        <taxon>Liquorilactobacillus</taxon>
    </lineage>
</organism>
<evidence type="ECO:0000313" key="1">
    <source>
        <dbReference type="EMBL" id="KRL99488.1"/>
    </source>
</evidence>
<dbReference type="OrthoDB" id="2332742at2"/>
<reference evidence="1 2" key="1">
    <citation type="journal article" date="2015" name="Genome Announc.">
        <title>Expanding the biotechnology potential of lactobacilli through comparative genomics of 213 strains and associated genera.</title>
        <authorList>
            <person name="Sun Z."/>
            <person name="Harris H.M."/>
            <person name="McCann A."/>
            <person name="Guo C."/>
            <person name="Argimon S."/>
            <person name="Zhang W."/>
            <person name="Yang X."/>
            <person name="Jeffery I.B."/>
            <person name="Cooney J.C."/>
            <person name="Kagawa T.F."/>
            <person name="Liu W."/>
            <person name="Song Y."/>
            <person name="Salvetti E."/>
            <person name="Wrobel A."/>
            <person name="Rasinkangas P."/>
            <person name="Parkhill J."/>
            <person name="Rea M.C."/>
            <person name="O'Sullivan O."/>
            <person name="Ritari J."/>
            <person name="Douillard F.P."/>
            <person name="Paul Ross R."/>
            <person name="Yang R."/>
            <person name="Briner A.E."/>
            <person name="Felis G.E."/>
            <person name="de Vos W.M."/>
            <person name="Barrangou R."/>
            <person name="Klaenhammer T.R."/>
            <person name="Caufield P.W."/>
            <person name="Cui Y."/>
            <person name="Zhang H."/>
            <person name="O'Toole P.W."/>
        </authorList>
    </citation>
    <scope>NUCLEOTIDE SEQUENCE [LARGE SCALE GENOMIC DNA]</scope>
    <source>
        <strain evidence="1 2">DSM 16230</strain>
    </source>
</reference>
<evidence type="ECO:0000313" key="2">
    <source>
        <dbReference type="Proteomes" id="UP000051166"/>
    </source>
</evidence>